<organism evidence="2 3">
    <name type="scientific">Leptonema illini</name>
    <dbReference type="NCBI Taxonomy" id="183"/>
    <lineage>
        <taxon>Bacteria</taxon>
        <taxon>Pseudomonadati</taxon>
        <taxon>Spirochaetota</taxon>
        <taxon>Spirochaetia</taxon>
        <taxon>Leptospirales</taxon>
        <taxon>Leptospiraceae</taxon>
        <taxon>Leptonema</taxon>
    </lineage>
</organism>
<evidence type="ECO:0000313" key="3">
    <source>
        <dbReference type="Proteomes" id="UP000460298"/>
    </source>
</evidence>
<feature type="chain" id="PRO_5032334798" description="Lipoprotein" evidence="1">
    <location>
        <begin position="24"/>
        <end position="119"/>
    </location>
</feature>
<evidence type="ECO:0000313" key="2">
    <source>
        <dbReference type="EMBL" id="KAB2932989.1"/>
    </source>
</evidence>
<dbReference type="PROSITE" id="PS51257">
    <property type="entry name" value="PROKAR_LIPOPROTEIN"/>
    <property type="match status" value="1"/>
</dbReference>
<dbReference type="AlphaFoldDB" id="A0A833H218"/>
<feature type="signal peptide" evidence="1">
    <location>
        <begin position="1"/>
        <end position="23"/>
    </location>
</feature>
<comment type="caution">
    <text evidence="2">The sequence shown here is derived from an EMBL/GenBank/DDBJ whole genome shotgun (WGS) entry which is preliminary data.</text>
</comment>
<evidence type="ECO:0008006" key="4">
    <source>
        <dbReference type="Google" id="ProtNLM"/>
    </source>
</evidence>
<proteinExistence type="predicted"/>
<reference evidence="2 3" key="1">
    <citation type="submission" date="2019-10" db="EMBL/GenBank/DDBJ databases">
        <title>Extracellular Electron Transfer in a Candidatus Methanoperedens spp. Enrichment Culture.</title>
        <authorList>
            <person name="Berger S."/>
            <person name="Rangel Shaw D."/>
            <person name="Berben T."/>
            <person name="In 'T Zandt M."/>
            <person name="Frank J."/>
            <person name="Reimann J."/>
            <person name="Jetten M.S.M."/>
            <person name="Welte C.U."/>
        </authorList>
    </citation>
    <scope>NUCLEOTIDE SEQUENCE [LARGE SCALE GENOMIC DNA]</scope>
    <source>
        <strain evidence="2">SB12</strain>
    </source>
</reference>
<evidence type="ECO:0000256" key="1">
    <source>
        <dbReference type="SAM" id="SignalP"/>
    </source>
</evidence>
<gene>
    <name evidence="2" type="ORF">F9K24_08975</name>
</gene>
<accession>A0A833H218</accession>
<protein>
    <recommendedName>
        <fullName evidence="4">Lipoprotein</fullName>
    </recommendedName>
</protein>
<sequence length="119" mass="13092">MKRPIEKSMGLVLMLAMAGLFTACQTAHKVHHEVLMKGQVVQQDAKGPVICIGSKDGAREGQQLTVYRHEKQPNPQSMSPVIRRQVGKVEVVKIFDEHYAQAKVLSGTALNGDSVELQD</sequence>
<dbReference type="Proteomes" id="UP000460298">
    <property type="component" value="Unassembled WGS sequence"/>
</dbReference>
<dbReference type="EMBL" id="WBUI01000007">
    <property type="protein sequence ID" value="KAB2932989.1"/>
    <property type="molecule type" value="Genomic_DNA"/>
</dbReference>
<keyword evidence="1" id="KW-0732">Signal</keyword>
<name>A0A833H218_9LEPT</name>